<accession>A0ABQ1U888</accession>
<dbReference type="EMBL" id="BMIT01000026">
    <property type="protein sequence ID" value="GGF12061.1"/>
    <property type="molecule type" value="Genomic_DNA"/>
</dbReference>
<proteinExistence type="predicted"/>
<reference evidence="2" key="1">
    <citation type="journal article" date="2019" name="Int. J. Syst. Evol. Microbiol.">
        <title>The Global Catalogue of Microorganisms (GCM) 10K type strain sequencing project: providing services to taxonomists for standard genome sequencing and annotation.</title>
        <authorList>
            <consortium name="The Broad Institute Genomics Platform"/>
            <consortium name="The Broad Institute Genome Sequencing Center for Infectious Disease"/>
            <person name="Wu L."/>
            <person name="Ma J."/>
        </authorList>
    </citation>
    <scope>NUCLEOTIDE SEQUENCE [LARGE SCALE GENOMIC DNA]</scope>
    <source>
        <strain evidence="2">CGMCC 1.15394</strain>
    </source>
</reference>
<sequence length="352" mass="40724">MNLRDILYFDFDKAASLVSQLEGGLAKQRAETSEETQDERNIRKYELLKVFKSEFGGIHTDKKAVLETKVLHHDLLVRLEETLIELGFATDINGTVAISQNSSLEAMHADISKSPYLKVEGWCAFEDFEKLYESTKNFNDLLGFIKRCEFNSILNIDQLKLQLDSIEEESGKNSKRFKDARAEFKQSEKLVAENIDKAKLPEWLFEGVREWIDTYIDGRLNLRVCPFEEFPEMEVIANLKRACFIDDDLKHLMYGYGSEPNRKLCVLGLVTSVPPKDETTLFDMYEAYVDKEEVDGETEVETIERAFRAIFPALRNMEKFTSFHRYPRIVVHPIAVYRNIQSEYNNASMSDS</sequence>
<dbReference type="RefSeq" id="WP_188731381.1">
    <property type="nucleotide sequence ID" value="NZ_BMIT01000026.1"/>
</dbReference>
<comment type="caution">
    <text evidence="1">The sequence shown here is derived from an EMBL/GenBank/DDBJ whole genome shotgun (WGS) entry which is preliminary data.</text>
</comment>
<dbReference type="Proteomes" id="UP000638462">
    <property type="component" value="Unassembled WGS sequence"/>
</dbReference>
<keyword evidence="2" id="KW-1185">Reference proteome</keyword>
<name>A0ABQ1U888_9GAMM</name>
<dbReference type="InterPro" id="IPR045633">
    <property type="entry name" value="DUF6414"/>
</dbReference>
<evidence type="ECO:0000313" key="2">
    <source>
        <dbReference type="Proteomes" id="UP000638462"/>
    </source>
</evidence>
<evidence type="ECO:0000313" key="1">
    <source>
        <dbReference type="EMBL" id="GGF12061.1"/>
    </source>
</evidence>
<protein>
    <submittedName>
        <fullName evidence="1">Uncharacterized protein</fullName>
    </submittedName>
</protein>
<organism evidence="1 2">
    <name type="scientific">Pseudoalteromonas gelatinilytica</name>
    <dbReference type="NCBI Taxonomy" id="1703256"/>
    <lineage>
        <taxon>Bacteria</taxon>
        <taxon>Pseudomonadati</taxon>
        <taxon>Pseudomonadota</taxon>
        <taxon>Gammaproteobacteria</taxon>
        <taxon>Alteromonadales</taxon>
        <taxon>Pseudoalteromonadaceae</taxon>
        <taxon>Pseudoalteromonas</taxon>
    </lineage>
</organism>
<dbReference type="Pfam" id="PF19952">
    <property type="entry name" value="DUF6414"/>
    <property type="match status" value="1"/>
</dbReference>
<gene>
    <name evidence="1" type="ORF">GCM10008027_41120</name>
</gene>